<dbReference type="Proteomes" id="UP001732700">
    <property type="component" value="Chromosome 6D"/>
</dbReference>
<accession>A0ACD5ZEP3</accession>
<organism evidence="1 2">
    <name type="scientific">Avena sativa</name>
    <name type="common">Oat</name>
    <dbReference type="NCBI Taxonomy" id="4498"/>
    <lineage>
        <taxon>Eukaryota</taxon>
        <taxon>Viridiplantae</taxon>
        <taxon>Streptophyta</taxon>
        <taxon>Embryophyta</taxon>
        <taxon>Tracheophyta</taxon>
        <taxon>Spermatophyta</taxon>
        <taxon>Magnoliopsida</taxon>
        <taxon>Liliopsida</taxon>
        <taxon>Poales</taxon>
        <taxon>Poaceae</taxon>
        <taxon>BOP clade</taxon>
        <taxon>Pooideae</taxon>
        <taxon>Poodae</taxon>
        <taxon>Poeae</taxon>
        <taxon>Poeae Chloroplast Group 1 (Aveneae type)</taxon>
        <taxon>Aveninae</taxon>
        <taxon>Avena</taxon>
    </lineage>
</organism>
<keyword evidence="2" id="KW-1185">Reference proteome</keyword>
<dbReference type="EnsemblPlants" id="AVESA.00010b.r2.6DG1155360.1">
    <property type="protein sequence ID" value="AVESA.00010b.r2.6DG1155360.1.CDS"/>
    <property type="gene ID" value="AVESA.00010b.r2.6DG1155360"/>
</dbReference>
<reference evidence="1" key="1">
    <citation type="submission" date="2021-05" db="EMBL/GenBank/DDBJ databases">
        <authorList>
            <person name="Scholz U."/>
            <person name="Mascher M."/>
            <person name="Fiebig A."/>
        </authorList>
    </citation>
    <scope>NUCLEOTIDE SEQUENCE [LARGE SCALE GENOMIC DNA]</scope>
</reference>
<name>A0ACD5ZEP3_AVESA</name>
<evidence type="ECO:0000313" key="2">
    <source>
        <dbReference type="Proteomes" id="UP001732700"/>
    </source>
</evidence>
<proteinExistence type="predicted"/>
<reference evidence="1" key="2">
    <citation type="submission" date="2025-09" db="UniProtKB">
        <authorList>
            <consortium name="EnsemblPlants"/>
        </authorList>
    </citation>
    <scope>IDENTIFICATION</scope>
</reference>
<sequence>MKEKLLIRMTILLPFLILAIGEKEVKCTKQGENTSRALIDHQVNKTILVPGGDVYDCIGVSVQPAFKHPLLKNHKIQMEPSSLPLSAYPESPSMHAIPQVQLPIIECPTGTIPVLRNNRRDRMAAKTINEIVSKDLQQEAAGIQYLDELYGTRARINVYEPKVKTNSKDTSASRIQINGGEGVGRRDALGVGSWVSPSYSGDSFARFHVYWDDGSPTKACVDHDCTAFVQVNRHVGLGGRIKPISMYNGPQYEIDILIFKDPKTKNWWVAYGEKNTPIGYWPSSLFHYMKDKGDSAWWGGYVQGPTASTDSPQMGSGHFASEGFGKASFLKNIQIVDNNNKLVTPNIYTAHLGSTNLSKYTTDGYEVNNYGLHMYYGGPGDLV</sequence>
<evidence type="ECO:0000313" key="1">
    <source>
        <dbReference type="EnsemblPlants" id="AVESA.00010b.r2.6DG1155360.1.CDS"/>
    </source>
</evidence>
<protein>
    <submittedName>
        <fullName evidence="1">Uncharacterized protein</fullName>
    </submittedName>
</protein>